<gene>
    <name evidence="2" type="ORF">LCGC14_1960570</name>
</gene>
<name>A0A0F9FEP7_9ZZZZ</name>
<feature type="compositionally biased region" description="Basic and acidic residues" evidence="1">
    <location>
        <begin position="9"/>
        <end position="19"/>
    </location>
</feature>
<sequence length="78" mass="8881">MSKRRTSKTKAEAVARDPVAESIANDEPTKEFPDGSVWFASNQRWFNQYIVEPSMTITGIDMSSREQAQKLTLKTWSV</sequence>
<reference evidence="2" key="1">
    <citation type="journal article" date="2015" name="Nature">
        <title>Complex archaea that bridge the gap between prokaryotes and eukaryotes.</title>
        <authorList>
            <person name="Spang A."/>
            <person name="Saw J.H."/>
            <person name="Jorgensen S.L."/>
            <person name="Zaremba-Niedzwiedzka K."/>
            <person name="Martijn J."/>
            <person name="Lind A.E."/>
            <person name="van Eijk R."/>
            <person name="Schleper C."/>
            <person name="Guy L."/>
            <person name="Ettema T.J."/>
        </authorList>
    </citation>
    <scope>NUCLEOTIDE SEQUENCE</scope>
</reference>
<evidence type="ECO:0000256" key="1">
    <source>
        <dbReference type="SAM" id="MobiDB-lite"/>
    </source>
</evidence>
<comment type="caution">
    <text evidence="2">The sequence shown here is derived from an EMBL/GenBank/DDBJ whole genome shotgun (WGS) entry which is preliminary data.</text>
</comment>
<proteinExistence type="predicted"/>
<organism evidence="2">
    <name type="scientific">marine sediment metagenome</name>
    <dbReference type="NCBI Taxonomy" id="412755"/>
    <lineage>
        <taxon>unclassified sequences</taxon>
        <taxon>metagenomes</taxon>
        <taxon>ecological metagenomes</taxon>
    </lineage>
</organism>
<accession>A0A0F9FEP7</accession>
<protein>
    <submittedName>
        <fullName evidence="2">Uncharacterized protein</fullName>
    </submittedName>
</protein>
<feature type="region of interest" description="Disordered" evidence="1">
    <location>
        <begin position="1"/>
        <end position="33"/>
    </location>
</feature>
<evidence type="ECO:0000313" key="2">
    <source>
        <dbReference type="EMBL" id="KKL84854.1"/>
    </source>
</evidence>
<dbReference type="EMBL" id="LAZR01021581">
    <property type="protein sequence ID" value="KKL84854.1"/>
    <property type="molecule type" value="Genomic_DNA"/>
</dbReference>
<dbReference type="AlphaFoldDB" id="A0A0F9FEP7"/>